<dbReference type="RefSeq" id="XP_067917467.1">
    <property type="nucleotide sequence ID" value="XM_068070557.1"/>
</dbReference>
<sequence length="66" mass="7412">QQQQDIFELEEGDYHQKALADGSYHSSDNSSGNALTGVYAGEEEQERKRKRDLPSRFVRGLLAVAD</sequence>
<dbReference type="EMBL" id="MIGC01007458">
    <property type="protein sequence ID" value="PHJ15735.1"/>
    <property type="molecule type" value="Genomic_DNA"/>
</dbReference>
<organism evidence="2 3">
    <name type="scientific">Cystoisospora suis</name>
    <dbReference type="NCBI Taxonomy" id="483139"/>
    <lineage>
        <taxon>Eukaryota</taxon>
        <taxon>Sar</taxon>
        <taxon>Alveolata</taxon>
        <taxon>Apicomplexa</taxon>
        <taxon>Conoidasida</taxon>
        <taxon>Coccidia</taxon>
        <taxon>Eucoccidiorida</taxon>
        <taxon>Eimeriorina</taxon>
        <taxon>Sarcocystidae</taxon>
        <taxon>Cystoisospora</taxon>
    </lineage>
</organism>
<evidence type="ECO:0000313" key="3">
    <source>
        <dbReference type="Proteomes" id="UP000221165"/>
    </source>
</evidence>
<dbReference type="GeneID" id="94433768"/>
<accession>A0A2C6KGX0</accession>
<feature type="non-terminal residue" evidence="2">
    <location>
        <position position="66"/>
    </location>
</feature>
<comment type="caution">
    <text evidence="2">The sequence shown here is derived from an EMBL/GenBank/DDBJ whole genome shotgun (WGS) entry which is preliminary data.</text>
</comment>
<feature type="compositionally biased region" description="Polar residues" evidence="1">
    <location>
        <begin position="24"/>
        <end position="34"/>
    </location>
</feature>
<evidence type="ECO:0000313" key="2">
    <source>
        <dbReference type="EMBL" id="PHJ15735.1"/>
    </source>
</evidence>
<keyword evidence="3" id="KW-1185">Reference proteome</keyword>
<dbReference type="VEuPathDB" id="ToxoDB:CSUI_010453"/>
<protein>
    <submittedName>
        <fullName evidence="2">Uncharacterized protein</fullName>
    </submittedName>
</protein>
<dbReference type="AlphaFoldDB" id="A0A2C6KGX0"/>
<name>A0A2C6KGX0_9APIC</name>
<proteinExistence type="predicted"/>
<feature type="region of interest" description="Disordered" evidence="1">
    <location>
        <begin position="21"/>
        <end position="52"/>
    </location>
</feature>
<feature type="non-terminal residue" evidence="2">
    <location>
        <position position="1"/>
    </location>
</feature>
<reference evidence="2 3" key="1">
    <citation type="journal article" date="2017" name="Int. J. Parasitol.">
        <title>The genome of the protozoan parasite Cystoisospora suis and a reverse vaccinology approach to identify vaccine candidates.</title>
        <authorList>
            <person name="Palmieri N."/>
            <person name="Shrestha A."/>
            <person name="Ruttkowski B."/>
            <person name="Beck T."/>
            <person name="Vogl C."/>
            <person name="Tomley F."/>
            <person name="Blake D.P."/>
            <person name="Joachim A."/>
        </authorList>
    </citation>
    <scope>NUCLEOTIDE SEQUENCE [LARGE SCALE GENOMIC DNA]</scope>
    <source>
        <strain evidence="2 3">Wien I</strain>
    </source>
</reference>
<evidence type="ECO:0000256" key="1">
    <source>
        <dbReference type="SAM" id="MobiDB-lite"/>
    </source>
</evidence>
<dbReference type="Proteomes" id="UP000221165">
    <property type="component" value="Unassembled WGS sequence"/>
</dbReference>
<gene>
    <name evidence="2" type="ORF">CSUI_010453</name>
</gene>